<dbReference type="Pfam" id="PF01497">
    <property type="entry name" value="Peripla_BP_2"/>
    <property type="match status" value="1"/>
</dbReference>
<organism evidence="2 3">
    <name type="scientific">Sphingobacterium corticibacter</name>
    <dbReference type="NCBI Taxonomy" id="2171749"/>
    <lineage>
        <taxon>Bacteria</taxon>
        <taxon>Pseudomonadati</taxon>
        <taxon>Bacteroidota</taxon>
        <taxon>Sphingobacteriia</taxon>
        <taxon>Sphingobacteriales</taxon>
        <taxon>Sphingobacteriaceae</taxon>
        <taxon>Sphingobacterium</taxon>
    </lineage>
</organism>
<dbReference type="InterPro" id="IPR002491">
    <property type="entry name" value="ABC_transptr_periplasmic_BD"/>
</dbReference>
<sequence>MPKVFLRLLACCTLVLGFGLVIGCGGREANNSAVLSVKATDARGVEIVLPHYAERVVVLFEPFVDEMYMLGAGDKLVGIPQQVYQNPSTYHYLSQVDSRIARKEIATPTFGGRSTQVETVIGLQADLAIVYEYDTETIAQLEGLDIPVFVVSSKDKAHIYDELVGVGTLIGKKERAENIVAYVNSAIEGMATEADSVRKSVYYAWSKGRVFSTSGRGSLVDLSIQVAGAVNACPLPLEAPNVSAESIYKWNPDMIVLWNSDVDDVYSLAELAALPAVVNKQVFAMEPTFFFDPHTVKFLLFAKQLRHWGYHEYTDKNFKEELQEIVGFLYENNMSLE</sequence>
<dbReference type="EMBL" id="QDKG01000001">
    <property type="protein sequence ID" value="PVH26610.1"/>
    <property type="molecule type" value="Genomic_DNA"/>
</dbReference>
<evidence type="ECO:0000313" key="2">
    <source>
        <dbReference type="EMBL" id="PVH26610.1"/>
    </source>
</evidence>
<dbReference type="Proteomes" id="UP000245627">
    <property type="component" value="Unassembled WGS sequence"/>
</dbReference>
<dbReference type="PANTHER" id="PTHR30535">
    <property type="entry name" value="VITAMIN B12-BINDING PROTEIN"/>
    <property type="match status" value="1"/>
</dbReference>
<gene>
    <name evidence="2" type="ORF">DC487_03080</name>
</gene>
<dbReference type="InterPro" id="IPR050902">
    <property type="entry name" value="ABC_Transporter_SBP"/>
</dbReference>
<evidence type="ECO:0000259" key="1">
    <source>
        <dbReference type="PROSITE" id="PS50983"/>
    </source>
</evidence>
<proteinExistence type="predicted"/>
<dbReference type="Gene3D" id="3.40.50.1980">
    <property type="entry name" value="Nitrogenase molybdenum iron protein domain"/>
    <property type="match status" value="2"/>
</dbReference>
<accession>A0A2T8HMI1</accession>
<comment type="caution">
    <text evidence="2">The sequence shown here is derived from an EMBL/GenBank/DDBJ whole genome shotgun (WGS) entry which is preliminary data.</text>
</comment>
<feature type="domain" description="Fe/B12 periplasmic-binding" evidence="1">
    <location>
        <begin position="55"/>
        <end position="313"/>
    </location>
</feature>
<keyword evidence="3" id="KW-1185">Reference proteome</keyword>
<dbReference type="AlphaFoldDB" id="A0A2T8HMI1"/>
<dbReference type="PANTHER" id="PTHR30535:SF34">
    <property type="entry name" value="MOLYBDATE-BINDING PROTEIN MOLA"/>
    <property type="match status" value="1"/>
</dbReference>
<reference evidence="2 3" key="1">
    <citation type="submission" date="2018-04" db="EMBL/GenBank/DDBJ databases">
        <title>Sphingobacterium cortibacter sp. nov.</title>
        <authorList>
            <person name="Li Y."/>
        </authorList>
    </citation>
    <scope>NUCLEOTIDE SEQUENCE [LARGE SCALE GENOMIC DNA]</scope>
    <source>
        <strain evidence="2 3">2c-3</strain>
    </source>
</reference>
<dbReference type="RefSeq" id="WP_116774468.1">
    <property type="nucleotide sequence ID" value="NZ_QDKG01000001.1"/>
</dbReference>
<dbReference type="PROSITE" id="PS50983">
    <property type="entry name" value="FE_B12_PBP"/>
    <property type="match status" value="1"/>
</dbReference>
<protein>
    <submittedName>
        <fullName evidence="2">Iron ABC transporter substrate-binding protein</fullName>
    </submittedName>
</protein>
<dbReference type="PROSITE" id="PS51257">
    <property type="entry name" value="PROKAR_LIPOPROTEIN"/>
    <property type="match status" value="1"/>
</dbReference>
<evidence type="ECO:0000313" key="3">
    <source>
        <dbReference type="Proteomes" id="UP000245627"/>
    </source>
</evidence>
<dbReference type="SUPFAM" id="SSF53807">
    <property type="entry name" value="Helical backbone' metal receptor"/>
    <property type="match status" value="1"/>
</dbReference>
<dbReference type="OrthoDB" id="9787830at2"/>
<name>A0A2T8HMI1_9SPHI</name>